<accession>A0A2T3A9R8</accession>
<sequence>MPPNSGPEQPPKKKQRSAKSCEQCRVRKVRCDHRFPCGPCSRSRGRLTCVYRDIPGDYAGDTRGSSPVAAAGITTAAALTNTPSSTSSLPPRSQNHAVGRAFPGDAKSLKVTGSSRGIGGDGVGGSSASARASSLGYHVPPSSIIDRVGQSATNMNAPTSSSSPRTDLSNYAVGLRQSLEDHFQRVEGRLKRKLPARGDDGDEGSEAVGPDILQLDPTIPRLRFSQDKFRVFGESHSIHTMAKLLTFVKFDTSGPPNLEQHDADAGKAVNELRNVRTAIKEKQQTEALSDLSDRSDFPSRQICEALVASYLRTYQRLYGILDVPEFLEQSLQFWEETLSTPKIFHVKHALVMAIGLPFTALAGSIDQRAGQARKWINGAQLFLSLNEKSTRNIQGLQIFCLLIIARQVNGLRPSHFFSTSAVLSFAMQMGLHRYKQSSPKLSADKAKLVSCLWTTVVELSLSSCLDDGTLPPRGVTESRANPPANLAGTKTADGSASEQPYTWDEQITETSSLQTMLVHSQHLRLQALEIINSLGPRPLYNIIIGLAAKLQTACLEVSTFFASHAAELGPDARFHRRYIDMYLRKHILLLHRPFMLESQRDPRLYLSRKICLETSMIMASYADDVLLPTPLQDDFSSSMVCGRGWLRGGISLDVIVTLAYEVHTQLLEERGTHGGLTTASSYENDEPAQRLARAAREPILLRLKHIQTQLFEIIVAGSPDFKRYIMTCTLLQKLAALEAGQSDKAALFDAVRHYSLKCIAAVRAFGRAGNEMKTTTAEIATGTAINGDETDAAAGMTSQPMAFEEKDLEYMDMDLQYAFDPLMLFDHAFYDYAV</sequence>
<keyword evidence="1" id="KW-0479">Metal-binding</keyword>
<evidence type="ECO:0000256" key="4">
    <source>
        <dbReference type="ARBA" id="ARBA00023125"/>
    </source>
</evidence>
<keyword evidence="6" id="KW-0539">Nucleus</keyword>
<keyword evidence="3" id="KW-0805">Transcription regulation</keyword>
<dbReference type="CDD" id="cd12148">
    <property type="entry name" value="fungal_TF_MHR"/>
    <property type="match status" value="1"/>
</dbReference>
<dbReference type="GO" id="GO:0005634">
    <property type="term" value="C:nucleus"/>
    <property type="evidence" value="ECO:0007669"/>
    <property type="project" value="TreeGrafter"/>
</dbReference>
<dbReference type="InterPro" id="IPR001138">
    <property type="entry name" value="Zn2Cys6_DnaBD"/>
</dbReference>
<evidence type="ECO:0000256" key="7">
    <source>
        <dbReference type="SAM" id="MobiDB-lite"/>
    </source>
</evidence>
<feature type="region of interest" description="Disordered" evidence="7">
    <location>
        <begin position="192"/>
        <end position="211"/>
    </location>
</feature>
<dbReference type="Gene3D" id="4.10.240.10">
    <property type="entry name" value="Zn(2)-C6 fungal-type DNA-binding domain"/>
    <property type="match status" value="1"/>
</dbReference>
<dbReference type="AlphaFoldDB" id="A0A2T3A9R8"/>
<evidence type="ECO:0000256" key="1">
    <source>
        <dbReference type="ARBA" id="ARBA00022723"/>
    </source>
</evidence>
<dbReference type="PROSITE" id="PS00463">
    <property type="entry name" value="ZN2_CY6_FUNGAL_1"/>
    <property type="match status" value="1"/>
</dbReference>
<dbReference type="Pfam" id="PF04082">
    <property type="entry name" value="Fungal_trans"/>
    <property type="match status" value="1"/>
</dbReference>
<protein>
    <recommendedName>
        <fullName evidence="8">Zn(2)-C6 fungal-type domain-containing protein</fullName>
    </recommendedName>
</protein>
<evidence type="ECO:0000256" key="2">
    <source>
        <dbReference type="ARBA" id="ARBA00022833"/>
    </source>
</evidence>
<feature type="compositionally biased region" description="Gly residues" evidence="7">
    <location>
        <begin position="116"/>
        <end position="125"/>
    </location>
</feature>
<dbReference type="InterPro" id="IPR007219">
    <property type="entry name" value="XnlR_reg_dom"/>
</dbReference>
<evidence type="ECO:0000259" key="8">
    <source>
        <dbReference type="PROSITE" id="PS50048"/>
    </source>
</evidence>
<dbReference type="GO" id="GO:0000978">
    <property type="term" value="F:RNA polymerase II cis-regulatory region sequence-specific DNA binding"/>
    <property type="evidence" value="ECO:0007669"/>
    <property type="project" value="TreeGrafter"/>
</dbReference>
<keyword evidence="10" id="KW-1185">Reference proteome</keyword>
<evidence type="ECO:0000256" key="6">
    <source>
        <dbReference type="ARBA" id="ARBA00023242"/>
    </source>
</evidence>
<gene>
    <name evidence="9" type="ORF">BD289DRAFT_236526</name>
</gene>
<proteinExistence type="predicted"/>
<dbReference type="PANTHER" id="PTHR31944:SF129">
    <property type="entry name" value="ASPYRIDONES CLUSTER REGULATOR APDR-RELATED"/>
    <property type="match status" value="1"/>
</dbReference>
<evidence type="ECO:0000313" key="9">
    <source>
        <dbReference type="EMBL" id="PSR87319.1"/>
    </source>
</evidence>
<reference evidence="9 10" key="1">
    <citation type="journal article" date="2018" name="Mycol. Prog.">
        <title>Coniella lustricola, a new species from submerged detritus.</title>
        <authorList>
            <person name="Raudabaugh D.B."/>
            <person name="Iturriaga T."/>
            <person name="Carver A."/>
            <person name="Mondo S."/>
            <person name="Pangilinan J."/>
            <person name="Lipzen A."/>
            <person name="He G."/>
            <person name="Amirebrahimi M."/>
            <person name="Grigoriev I.V."/>
            <person name="Miller A.N."/>
        </authorList>
    </citation>
    <scope>NUCLEOTIDE SEQUENCE [LARGE SCALE GENOMIC DNA]</scope>
    <source>
        <strain evidence="9 10">B22-T-1</strain>
    </source>
</reference>
<dbReference type="SUPFAM" id="SSF57701">
    <property type="entry name" value="Zn2/Cys6 DNA-binding domain"/>
    <property type="match status" value="1"/>
</dbReference>
<dbReference type="InterPro" id="IPR036864">
    <property type="entry name" value="Zn2-C6_fun-type_DNA-bd_sf"/>
</dbReference>
<keyword evidence="5" id="KW-0804">Transcription</keyword>
<evidence type="ECO:0000256" key="5">
    <source>
        <dbReference type="ARBA" id="ARBA00023163"/>
    </source>
</evidence>
<dbReference type="InterPro" id="IPR051430">
    <property type="entry name" value="Fungal_TF_Env_Response"/>
</dbReference>
<keyword evidence="2" id="KW-0862">Zinc</keyword>
<organism evidence="9 10">
    <name type="scientific">Coniella lustricola</name>
    <dbReference type="NCBI Taxonomy" id="2025994"/>
    <lineage>
        <taxon>Eukaryota</taxon>
        <taxon>Fungi</taxon>
        <taxon>Dikarya</taxon>
        <taxon>Ascomycota</taxon>
        <taxon>Pezizomycotina</taxon>
        <taxon>Sordariomycetes</taxon>
        <taxon>Sordariomycetidae</taxon>
        <taxon>Diaporthales</taxon>
        <taxon>Schizoparmaceae</taxon>
        <taxon>Coniella</taxon>
    </lineage>
</organism>
<dbReference type="Pfam" id="PF00172">
    <property type="entry name" value="Zn_clus"/>
    <property type="match status" value="1"/>
</dbReference>
<dbReference type="PROSITE" id="PS50048">
    <property type="entry name" value="ZN2_CY6_FUNGAL_2"/>
    <property type="match status" value="1"/>
</dbReference>
<evidence type="ECO:0000313" key="10">
    <source>
        <dbReference type="Proteomes" id="UP000241462"/>
    </source>
</evidence>
<dbReference type="Proteomes" id="UP000241462">
    <property type="component" value="Unassembled WGS sequence"/>
</dbReference>
<dbReference type="GO" id="GO:0006351">
    <property type="term" value="P:DNA-templated transcription"/>
    <property type="evidence" value="ECO:0007669"/>
    <property type="project" value="InterPro"/>
</dbReference>
<dbReference type="SMART" id="SM00066">
    <property type="entry name" value="GAL4"/>
    <property type="match status" value="1"/>
</dbReference>
<dbReference type="GO" id="GO:0008270">
    <property type="term" value="F:zinc ion binding"/>
    <property type="evidence" value="ECO:0007669"/>
    <property type="project" value="InterPro"/>
</dbReference>
<feature type="domain" description="Zn(2)-C6 fungal-type" evidence="8">
    <location>
        <begin position="20"/>
        <end position="51"/>
    </location>
</feature>
<dbReference type="OrthoDB" id="4337792at2759"/>
<evidence type="ECO:0000256" key="3">
    <source>
        <dbReference type="ARBA" id="ARBA00023015"/>
    </source>
</evidence>
<dbReference type="CDD" id="cd00067">
    <property type="entry name" value="GAL4"/>
    <property type="match status" value="1"/>
</dbReference>
<dbReference type="PANTHER" id="PTHR31944">
    <property type="entry name" value="HEME-RESPONSIVE ZINC FINGER TRANSCRIPTION FACTOR HAP1"/>
    <property type="match status" value="1"/>
</dbReference>
<name>A0A2T3A9R8_9PEZI</name>
<feature type="region of interest" description="Disordered" evidence="7">
    <location>
        <begin position="473"/>
        <end position="500"/>
    </location>
</feature>
<feature type="region of interest" description="Disordered" evidence="7">
    <location>
        <begin position="113"/>
        <end position="134"/>
    </location>
</feature>
<dbReference type="InParanoid" id="A0A2T3A9R8"/>
<dbReference type="EMBL" id="KZ678430">
    <property type="protein sequence ID" value="PSR87319.1"/>
    <property type="molecule type" value="Genomic_DNA"/>
</dbReference>
<dbReference type="GO" id="GO:0001228">
    <property type="term" value="F:DNA-binding transcription activator activity, RNA polymerase II-specific"/>
    <property type="evidence" value="ECO:0007669"/>
    <property type="project" value="TreeGrafter"/>
</dbReference>
<keyword evidence="4" id="KW-0238">DNA-binding</keyword>